<dbReference type="AlphaFoldDB" id="A0A6A6GG28"/>
<accession>A0A6A6GG28</accession>
<dbReference type="EMBL" id="ML992505">
    <property type="protein sequence ID" value="KAF2224567.1"/>
    <property type="molecule type" value="Genomic_DNA"/>
</dbReference>
<feature type="compositionally biased region" description="Polar residues" evidence="1">
    <location>
        <begin position="495"/>
        <end position="510"/>
    </location>
</feature>
<dbReference type="OrthoDB" id="3799243at2759"/>
<evidence type="ECO:0000313" key="2">
    <source>
        <dbReference type="EMBL" id="KAF2224567.1"/>
    </source>
</evidence>
<name>A0A6A6GG28_9PEZI</name>
<evidence type="ECO:0000313" key="3">
    <source>
        <dbReference type="Proteomes" id="UP000799538"/>
    </source>
</evidence>
<keyword evidence="3" id="KW-1185">Reference proteome</keyword>
<reference evidence="3" key="1">
    <citation type="journal article" date="2020" name="Stud. Mycol.">
        <title>101 Dothideomycetes genomes: A test case for predicting lifestyles and emergence of pathogens.</title>
        <authorList>
            <person name="Haridas S."/>
            <person name="Albert R."/>
            <person name="Binder M."/>
            <person name="Bloem J."/>
            <person name="LaButti K."/>
            <person name="Salamov A."/>
            <person name="Andreopoulos B."/>
            <person name="Baker S."/>
            <person name="Barry K."/>
            <person name="Bills G."/>
            <person name="Bluhm B."/>
            <person name="Cannon C."/>
            <person name="Castanera R."/>
            <person name="Culley D."/>
            <person name="Daum C."/>
            <person name="Ezra D."/>
            <person name="Gonzalez J."/>
            <person name="Henrissat B."/>
            <person name="Kuo A."/>
            <person name="Liang C."/>
            <person name="Lipzen A."/>
            <person name="Lutzoni F."/>
            <person name="Magnuson J."/>
            <person name="Mondo S."/>
            <person name="Nolan M."/>
            <person name="Ohm R."/>
            <person name="Pangilinan J."/>
            <person name="Park H.-J."/>
            <person name="Ramirez L."/>
            <person name="Alfaro M."/>
            <person name="Sun H."/>
            <person name="Tritt A."/>
            <person name="Yoshinaga Y."/>
            <person name="Zwiers L.-H."/>
            <person name="Turgeon B."/>
            <person name="Goodwin S."/>
            <person name="Spatafora J."/>
            <person name="Crous P."/>
            <person name="Grigoriev I."/>
        </authorList>
    </citation>
    <scope>NUCLEOTIDE SEQUENCE [LARGE SCALE GENOMIC DNA]</scope>
    <source>
        <strain evidence="3">CECT 20119</strain>
    </source>
</reference>
<organism evidence="2 3">
    <name type="scientific">Elsinoe ampelina</name>
    <dbReference type="NCBI Taxonomy" id="302913"/>
    <lineage>
        <taxon>Eukaryota</taxon>
        <taxon>Fungi</taxon>
        <taxon>Dikarya</taxon>
        <taxon>Ascomycota</taxon>
        <taxon>Pezizomycotina</taxon>
        <taxon>Dothideomycetes</taxon>
        <taxon>Dothideomycetidae</taxon>
        <taxon>Myriangiales</taxon>
        <taxon>Elsinoaceae</taxon>
        <taxon>Elsinoe</taxon>
    </lineage>
</organism>
<dbReference type="Proteomes" id="UP000799538">
    <property type="component" value="Unassembled WGS sequence"/>
</dbReference>
<evidence type="ECO:0000256" key="1">
    <source>
        <dbReference type="SAM" id="MobiDB-lite"/>
    </source>
</evidence>
<proteinExistence type="predicted"/>
<feature type="compositionally biased region" description="Basic and acidic residues" evidence="1">
    <location>
        <begin position="513"/>
        <end position="529"/>
    </location>
</feature>
<feature type="region of interest" description="Disordered" evidence="1">
    <location>
        <begin position="480"/>
        <end position="541"/>
    </location>
</feature>
<protein>
    <submittedName>
        <fullName evidence="2">Uncharacterized protein</fullName>
    </submittedName>
</protein>
<sequence length="541" mass="61431">MAERAAGRPVTRILNAALWQEFKENFHKGDLPDLTELDKAVEQLKNPSPEIFDRTKVAELKKLPWATAECRHLAVSYMAGGFQQLILAMYESDHNIHMEAQLPIVIHDTSYDDYFAKMVIVRSHIDDDFFECLLKGKPSEYLLNRANEHRLPTSLGKGIHNVDSRPEVYMYILSDSQGKGASVGEWEAVLGHMTSEANGTDFADRERRRVKQWILDMQKSIDSFKKTCIQQHPDQDATQAKLPWDVTTIGCTLVPHDDRDYHDATANKHALPVLVDSGFARVRAGLGYKLRYRSICLVTDPDMLVWYEHFFSHLGGAYYFYGGLSEEWAGRSMDLIDTGKHAKGFERNLDWFEDQEWPLDVVRRLLADKQNQTRLRRPWVPYLDTLWTMKLMIKKAKEIHSLDLTADEDIEKALSLTDNDFADIKVSAVGKHRYPEENTETLKQLIDMMIDMGWCSESMQDAIHTCRVNKDAVFECPQPTGEDLERGVPRINFTDRGSNGESGSSVQSNAADGDVHGDVGEGESSKGEILEGIPYRPADSS</sequence>
<gene>
    <name evidence="2" type="ORF">BDZ85DRAFT_318488</name>
</gene>